<keyword evidence="2" id="KW-1185">Reference proteome</keyword>
<evidence type="ECO:0000313" key="2">
    <source>
        <dbReference type="Proteomes" id="UP000076023"/>
    </source>
</evidence>
<dbReference type="EMBL" id="BDCO01000002">
    <property type="protein sequence ID" value="GAT31696.1"/>
    <property type="molecule type" value="Genomic_DNA"/>
</dbReference>
<dbReference type="AlphaFoldDB" id="A0A146G4I4"/>
<dbReference type="SUPFAM" id="SSF54523">
    <property type="entry name" value="Pili subunits"/>
    <property type="match status" value="1"/>
</dbReference>
<gene>
    <name evidence="1" type="ORF">TSACC_290</name>
</gene>
<evidence type="ECO:0000313" key="1">
    <source>
        <dbReference type="EMBL" id="GAT31696.1"/>
    </source>
</evidence>
<protein>
    <recommendedName>
        <fullName evidence="3">Prepilin-type N-terminal cleavage/methylation domain-containing protein</fullName>
    </recommendedName>
</protein>
<accession>A0A146G4I4</accession>
<dbReference type="InParanoid" id="A0A146G4I4"/>
<sequence>MKDRPFPALLPAFTVRELVVSLALVGVLLTLAALAVPSISCGPVKGRLTQVLSNMKQLHLATQQMTLDSQTAETPPNIRWTCTNGQPLKFTEWTNLLVRNNYLTKEDLTKLLKSPQSNKSTNVFTVYAVGDFDPPDTVLLATSNWQGLNAANLGYSPLGQPGFLIFRKGGDGAILQPRQCQRMEIIGTGGKYNFLPLQ</sequence>
<evidence type="ECO:0008006" key="3">
    <source>
        <dbReference type="Google" id="ProtNLM"/>
    </source>
</evidence>
<dbReference type="RefSeq" id="WP_075077582.1">
    <property type="nucleotide sequence ID" value="NZ_BDCO01000002.1"/>
</dbReference>
<dbReference type="InterPro" id="IPR045584">
    <property type="entry name" value="Pilin-like"/>
</dbReference>
<comment type="caution">
    <text evidence="1">The sequence shown here is derived from an EMBL/GenBank/DDBJ whole genome shotgun (WGS) entry which is preliminary data.</text>
</comment>
<dbReference type="Proteomes" id="UP000076023">
    <property type="component" value="Unassembled WGS sequence"/>
</dbReference>
<dbReference type="OrthoDB" id="9830031at2"/>
<dbReference type="FunCoup" id="A0A146G4I4">
    <property type="interactions" value="16"/>
</dbReference>
<organism evidence="1 2">
    <name type="scientific">Terrimicrobium sacchariphilum</name>
    <dbReference type="NCBI Taxonomy" id="690879"/>
    <lineage>
        <taxon>Bacteria</taxon>
        <taxon>Pseudomonadati</taxon>
        <taxon>Verrucomicrobiota</taxon>
        <taxon>Terrimicrobiia</taxon>
        <taxon>Terrimicrobiales</taxon>
        <taxon>Terrimicrobiaceae</taxon>
        <taxon>Terrimicrobium</taxon>
    </lineage>
</organism>
<name>A0A146G4I4_TERSA</name>
<reference evidence="2" key="1">
    <citation type="journal article" date="2017" name="Genome Announc.">
        <title>Draft Genome Sequence of Terrimicrobium sacchariphilum NM-5T, a Facultative Anaerobic Soil Bacterium of the Class Spartobacteria.</title>
        <authorList>
            <person name="Qiu Y.L."/>
            <person name="Tourlousse D.M."/>
            <person name="Matsuura N."/>
            <person name="Ohashi A."/>
            <person name="Sekiguchi Y."/>
        </authorList>
    </citation>
    <scope>NUCLEOTIDE SEQUENCE [LARGE SCALE GENOMIC DNA]</scope>
    <source>
        <strain evidence="2">NM-5</strain>
    </source>
</reference>
<proteinExistence type="predicted"/>
<dbReference type="STRING" id="690879.TSACC_290"/>